<gene>
    <name evidence="1" type="ORF">HAX54_022811</name>
</gene>
<keyword evidence="2" id="KW-1185">Reference proteome</keyword>
<accession>A0ABS8UV97</accession>
<evidence type="ECO:0000313" key="2">
    <source>
        <dbReference type="Proteomes" id="UP000823775"/>
    </source>
</evidence>
<evidence type="ECO:0000313" key="1">
    <source>
        <dbReference type="EMBL" id="MCD9638687.1"/>
    </source>
</evidence>
<dbReference type="Proteomes" id="UP000823775">
    <property type="component" value="Unassembled WGS sequence"/>
</dbReference>
<reference evidence="1 2" key="1">
    <citation type="journal article" date="2021" name="BMC Genomics">
        <title>Datura genome reveals duplications of psychoactive alkaloid biosynthetic genes and high mutation rate following tissue culture.</title>
        <authorList>
            <person name="Rajewski A."/>
            <person name="Carter-House D."/>
            <person name="Stajich J."/>
            <person name="Litt A."/>
        </authorList>
    </citation>
    <scope>NUCLEOTIDE SEQUENCE [LARGE SCALE GENOMIC DNA]</scope>
    <source>
        <strain evidence="1">AR-01</strain>
    </source>
</reference>
<dbReference type="EMBL" id="JACEIK010002756">
    <property type="protein sequence ID" value="MCD9638687.1"/>
    <property type="molecule type" value="Genomic_DNA"/>
</dbReference>
<feature type="non-terminal residue" evidence="1">
    <location>
        <position position="1"/>
    </location>
</feature>
<sequence>KMFRFGLGYVSTERELEDAIEKRRPIRNLPKPIPNLYQSIANNCPKIEGRISK</sequence>
<name>A0ABS8UV97_DATST</name>
<comment type="caution">
    <text evidence="1">The sequence shown here is derived from an EMBL/GenBank/DDBJ whole genome shotgun (WGS) entry which is preliminary data.</text>
</comment>
<proteinExistence type="predicted"/>
<protein>
    <submittedName>
        <fullName evidence="1">Uncharacterized protein</fullName>
    </submittedName>
</protein>
<organism evidence="1 2">
    <name type="scientific">Datura stramonium</name>
    <name type="common">Jimsonweed</name>
    <name type="synonym">Common thornapple</name>
    <dbReference type="NCBI Taxonomy" id="4076"/>
    <lineage>
        <taxon>Eukaryota</taxon>
        <taxon>Viridiplantae</taxon>
        <taxon>Streptophyta</taxon>
        <taxon>Embryophyta</taxon>
        <taxon>Tracheophyta</taxon>
        <taxon>Spermatophyta</taxon>
        <taxon>Magnoliopsida</taxon>
        <taxon>eudicotyledons</taxon>
        <taxon>Gunneridae</taxon>
        <taxon>Pentapetalae</taxon>
        <taxon>asterids</taxon>
        <taxon>lamiids</taxon>
        <taxon>Solanales</taxon>
        <taxon>Solanaceae</taxon>
        <taxon>Solanoideae</taxon>
        <taxon>Datureae</taxon>
        <taxon>Datura</taxon>
    </lineage>
</organism>